<keyword evidence="3" id="KW-1185">Reference proteome</keyword>
<organism evidence="1">
    <name type="scientific">Physcomitrium patens</name>
    <name type="common">Spreading-leaved earth moss</name>
    <name type="synonym">Physcomitrella patens</name>
    <dbReference type="NCBI Taxonomy" id="3218"/>
    <lineage>
        <taxon>Eukaryota</taxon>
        <taxon>Viridiplantae</taxon>
        <taxon>Streptophyta</taxon>
        <taxon>Embryophyta</taxon>
        <taxon>Bryophyta</taxon>
        <taxon>Bryophytina</taxon>
        <taxon>Bryopsida</taxon>
        <taxon>Funariidae</taxon>
        <taxon>Funariales</taxon>
        <taxon>Funariaceae</taxon>
        <taxon>Physcomitrium</taxon>
    </lineage>
</organism>
<dbReference type="EMBL" id="ABEU02000015">
    <property type="protein sequence ID" value="PNR39420.1"/>
    <property type="molecule type" value="Genomic_DNA"/>
</dbReference>
<reference evidence="1 3" key="1">
    <citation type="journal article" date="2008" name="Science">
        <title>The Physcomitrella genome reveals evolutionary insights into the conquest of land by plants.</title>
        <authorList>
            <person name="Rensing S."/>
            <person name="Lang D."/>
            <person name="Zimmer A."/>
            <person name="Terry A."/>
            <person name="Salamov A."/>
            <person name="Shapiro H."/>
            <person name="Nishiyama T."/>
            <person name="Perroud P.-F."/>
            <person name="Lindquist E."/>
            <person name="Kamisugi Y."/>
            <person name="Tanahashi T."/>
            <person name="Sakakibara K."/>
            <person name="Fujita T."/>
            <person name="Oishi K."/>
            <person name="Shin-I T."/>
            <person name="Kuroki Y."/>
            <person name="Toyoda A."/>
            <person name="Suzuki Y."/>
            <person name="Hashimoto A."/>
            <person name="Yamaguchi K."/>
            <person name="Sugano A."/>
            <person name="Kohara Y."/>
            <person name="Fujiyama A."/>
            <person name="Anterola A."/>
            <person name="Aoki S."/>
            <person name="Ashton N."/>
            <person name="Barbazuk W.B."/>
            <person name="Barker E."/>
            <person name="Bennetzen J."/>
            <person name="Bezanilla M."/>
            <person name="Blankenship R."/>
            <person name="Cho S.H."/>
            <person name="Dutcher S."/>
            <person name="Estelle M."/>
            <person name="Fawcett J.A."/>
            <person name="Gundlach H."/>
            <person name="Hanada K."/>
            <person name="Heyl A."/>
            <person name="Hicks K.A."/>
            <person name="Hugh J."/>
            <person name="Lohr M."/>
            <person name="Mayer K."/>
            <person name="Melkozernov A."/>
            <person name="Murata T."/>
            <person name="Nelson D."/>
            <person name="Pils B."/>
            <person name="Prigge M."/>
            <person name="Reiss B."/>
            <person name="Renner T."/>
            <person name="Rombauts S."/>
            <person name="Rushton P."/>
            <person name="Sanderfoot A."/>
            <person name="Schween G."/>
            <person name="Shiu S.-H."/>
            <person name="Stueber K."/>
            <person name="Theodoulou F.L."/>
            <person name="Tu H."/>
            <person name="Van de Peer Y."/>
            <person name="Verrier P.J."/>
            <person name="Waters E."/>
            <person name="Wood A."/>
            <person name="Yang L."/>
            <person name="Cove D."/>
            <person name="Cuming A."/>
            <person name="Hasebe M."/>
            <person name="Lucas S."/>
            <person name="Mishler D.B."/>
            <person name="Reski R."/>
            <person name="Grigoriev I."/>
            <person name="Quatrano R.S."/>
            <person name="Boore J.L."/>
        </authorList>
    </citation>
    <scope>NUCLEOTIDE SEQUENCE [LARGE SCALE GENOMIC DNA]</scope>
    <source>
        <strain evidence="2 3">cv. Gransden 2004</strain>
    </source>
</reference>
<dbReference type="AlphaFoldDB" id="A0A2K1JD05"/>
<name>A0A2K1JD05_PHYPA</name>
<evidence type="ECO:0000313" key="3">
    <source>
        <dbReference type="Proteomes" id="UP000006727"/>
    </source>
</evidence>
<dbReference type="Gramene" id="Pp3c15_13380V3.1">
    <property type="protein sequence ID" value="Pp3c15_13380V3.1"/>
    <property type="gene ID" value="Pp3c15_13380"/>
</dbReference>
<proteinExistence type="predicted"/>
<dbReference type="InParanoid" id="A0A2K1JD05"/>
<evidence type="ECO:0000313" key="2">
    <source>
        <dbReference type="EnsemblPlants" id="Pp3c15_13380V3.1"/>
    </source>
</evidence>
<gene>
    <name evidence="1" type="ORF">PHYPA_019698</name>
</gene>
<reference evidence="2" key="3">
    <citation type="submission" date="2020-12" db="UniProtKB">
        <authorList>
            <consortium name="EnsemblPlants"/>
        </authorList>
    </citation>
    <scope>IDENTIFICATION</scope>
</reference>
<protein>
    <submittedName>
        <fullName evidence="1 2">Uncharacterized protein</fullName>
    </submittedName>
</protein>
<dbReference type="Proteomes" id="UP000006727">
    <property type="component" value="Chromosome 15"/>
</dbReference>
<evidence type="ECO:0000313" key="1">
    <source>
        <dbReference type="EMBL" id="PNR39420.1"/>
    </source>
</evidence>
<reference evidence="1 3" key="2">
    <citation type="journal article" date="2018" name="Plant J.">
        <title>The Physcomitrella patens chromosome-scale assembly reveals moss genome structure and evolution.</title>
        <authorList>
            <person name="Lang D."/>
            <person name="Ullrich K.K."/>
            <person name="Murat F."/>
            <person name="Fuchs J."/>
            <person name="Jenkins J."/>
            <person name="Haas F.B."/>
            <person name="Piednoel M."/>
            <person name="Gundlach H."/>
            <person name="Van Bel M."/>
            <person name="Meyberg R."/>
            <person name="Vives C."/>
            <person name="Morata J."/>
            <person name="Symeonidi A."/>
            <person name="Hiss M."/>
            <person name="Muchero W."/>
            <person name="Kamisugi Y."/>
            <person name="Saleh O."/>
            <person name="Blanc G."/>
            <person name="Decker E.L."/>
            <person name="van Gessel N."/>
            <person name="Grimwood J."/>
            <person name="Hayes R.D."/>
            <person name="Graham S.W."/>
            <person name="Gunter L.E."/>
            <person name="McDaniel S.F."/>
            <person name="Hoernstein S.N.W."/>
            <person name="Larsson A."/>
            <person name="Li F.W."/>
            <person name="Perroud P.F."/>
            <person name="Phillips J."/>
            <person name="Ranjan P."/>
            <person name="Rokshar D.S."/>
            <person name="Rothfels C.J."/>
            <person name="Schneider L."/>
            <person name="Shu S."/>
            <person name="Stevenson D.W."/>
            <person name="Thummler F."/>
            <person name="Tillich M."/>
            <person name="Villarreal Aguilar J.C."/>
            <person name="Widiez T."/>
            <person name="Wong G.K."/>
            <person name="Wymore A."/>
            <person name="Zhang Y."/>
            <person name="Zimmer A.D."/>
            <person name="Quatrano R.S."/>
            <person name="Mayer K.F.X."/>
            <person name="Goodstein D."/>
            <person name="Casacuberta J.M."/>
            <person name="Vandepoele K."/>
            <person name="Reski R."/>
            <person name="Cuming A.C."/>
            <person name="Tuskan G.A."/>
            <person name="Maumus F."/>
            <person name="Salse J."/>
            <person name="Schmutz J."/>
            <person name="Rensing S.A."/>
        </authorList>
    </citation>
    <scope>NUCLEOTIDE SEQUENCE [LARGE SCALE GENOMIC DNA]</scope>
    <source>
        <strain evidence="2 3">cv. Gransden 2004</strain>
    </source>
</reference>
<sequence>MRVYVSLYKIEVAQFHTIQTW</sequence>
<accession>A0A2K1JD05</accession>
<dbReference type="EnsemblPlants" id="Pp3c15_13380V3.1">
    <property type="protein sequence ID" value="Pp3c15_13380V3.1"/>
    <property type="gene ID" value="Pp3c15_13380"/>
</dbReference>